<comment type="subcellular location">
    <subcellularLocation>
        <location evidence="1 4">Nucleus</location>
    </subcellularLocation>
</comment>
<evidence type="ECO:0000313" key="8">
    <source>
        <dbReference type="Proteomes" id="UP001443914"/>
    </source>
</evidence>
<evidence type="ECO:0000256" key="2">
    <source>
        <dbReference type="ARBA" id="ARBA00006081"/>
    </source>
</evidence>
<dbReference type="PANTHER" id="PTHR31413">
    <property type="entry name" value="AFP HOMOLOG 2"/>
    <property type="match status" value="1"/>
</dbReference>
<comment type="caution">
    <text evidence="7">The sequence shown here is derived from an EMBL/GenBank/DDBJ whole genome shotgun (WGS) entry which is preliminary data.</text>
</comment>
<evidence type="ECO:0000256" key="5">
    <source>
        <dbReference type="SAM" id="MobiDB-lite"/>
    </source>
</evidence>
<feature type="region of interest" description="Disordered" evidence="5">
    <location>
        <begin position="277"/>
        <end position="328"/>
    </location>
</feature>
<feature type="compositionally biased region" description="Basic and acidic residues" evidence="5">
    <location>
        <begin position="99"/>
        <end position="124"/>
    </location>
</feature>
<dbReference type="Pfam" id="PF16135">
    <property type="entry name" value="TDBD"/>
    <property type="match status" value="1"/>
</dbReference>
<feature type="region of interest" description="Disordered" evidence="5">
    <location>
        <begin position="1"/>
        <end position="42"/>
    </location>
</feature>
<feature type="compositionally biased region" description="Polar residues" evidence="5">
    <location>
        <begin position="17"/>
        <end position="29"/>
    </location>
</feature>
<feature type="compositionally biased region" description="Low complexity" evidence="5">
    <location>
        <begin position="299"/>
        <end position="309"/>
    </location>
</feature>
<dbReference type="GO" id="GO:0009867">
    <property type="term" value="P:jasmonic acid mediated signaling pathway"/>
    <property type="evidence" value="ECO:0007669"/>
    <property type="project" value="TreeGrafter"/>
</dbReference>
<reference evidence="7 8" key="1">
    <citation type="submission" date="2024-03" db="EMBL/GenBank/DDBJ databases">
        <title>WGS assembly of Saponaria officinalis var. Norfolk2.</title>
        <authorList>
            <person name="Jenkins J."/>
            <person name="Shu S."/>
            <person name="Grimwood J."/>
            <person name="Barry K."/>
            <person name="Goodstein D."/>
            <person name="Schmutz J."/>
            <person name="Leebens-Mack J."/>
            <person name="Osbourn A."/>
        </authorList>
    </citation>
    <scope>NUCLEOTIDE SEQUENCE [LARGE SCALE GENOMIC DNA]</scope>
    <source>
        <strain evidence="8">cv. Norfolk2</strain>
        <strain evidence="7">JIC</strain>
        <tissue evidence="7">Leaf</tissue>
    </source>
</reference>
<feature type="domain" description="Tify" evidence="6">
    <location>
        <begin position="373"/>
        <end position="408"/>
    </location>
</feature>
<evidence type="ECO:0000313" key="7">
    <source>
        <dbReference type="EMBL" id="KAK9715383.1"/>
    </source>
</evidence>
<dbReference type="EMBL" id="JBDFQZ010000006">
    <property type="protein sequence ID" value="KAK9715383.1"/>
    <property type="molecule type" value="Genomic_DNA"/>
</dbReference>
<dbReference type="GO" id="GO:0005634">
    <property type="term" value="C:nucleus"/>
    <property type="evidence" value="ECO:0007669"/>
    <property type="project" value="UniProtKB-SubCell"/>
</dbReference>
<organism evidence="7 8">
    <name type="scientific">Saponaria officinalis</name>
    <name type="common">Common soapwort</name>
    <name type="synonym">Lychnis saponaria</name>
    <dbReference type="NCBI Taxonomy" id="3572"/>
    <lineage>
        <taxon>Eukaryota</taxon>
        <taxon>Viridiplantae</taxon>
        <taxon>Streptophyta</taxon>
        <taxon>Embryophyta</taxon>
        <taxon>Tracheophyta</taxon>
        <taxon>Spermatophyta</taxon>
        <taxon>Magnoliopsida</taxon>
        <taxon>eudicotyledons</taxon>
        <taxon>Gunneridae</taxon>
        <taxon>Pentapetalae</taxon>
        <taxon>Caryophyllales</taxon>
        <taxon>Caryophyllaceae</taxon>
        <taxon>Caryophylleae</taxon>
        <taxon>Saponaria</taxon>
    </lineage>
</organism>
<evidence type="ECO:0000256" key="3">
    <source>
        <dbReference type="ARBA" id="ARBA00023242"/>
    </source>
</evidence>
<sequence>MENDKGLELSLGLTCGLTPSASNERSGNSVDDKTDDADERTSKILNDFRNFLNAGAPQSFPRTDPVIPPENFFNHIQRPASAGDDSTSGAGTSAIKRKSTFDDMKDSKKQETESRSSNLQDKDNNNNSHISITTDEGSTGDNEDVAESEADESTSRMVSHHDDGSRTPGGSASSSQDPVGVNLSATQTFVASNVPYSINVKESRLTSAPNSSTYPLSMHSIPPTNGNHPIPSVSATTFARSATQIPDKGNHPQGIARTPPLHSPYAGRSMPTSVSMLNNPISSEPAQPDVCRGTQTQVGEEGSSSQSQGDAAAHTGARPSSFPSEYPAIRPGIAADVKFGGSGSFPNLPWVSTTGSGPNGKTICGVTYKFNATQIKIVCACHGMHLSPEEFVRHATDDQHSAVTATGLASLRSSSPATSSAKS</sequence>
<evidence type="ECO:0000259" key="6">
    <source>
        <dbReference type="Pfam" id="PF16135"/>
    </source>
</evidence>
<dbReference type="AlphaFoldDB" id="A0AAW1KDW5"/>
<dbReference type="InterPro" id="IPR031307">
    <property type="entry name" value="Ninja_fam"/>
</dbReference>
<dbReference type="EMBL" id="JBDFQZ010000006">
    <property type="protein sequence ID" value="KAK9715382.1"/>
    <property type="molecule type" value="Genomic_DNA"/>
</dbReference>
<dbReference type="GO" id="GO:0045892">
    <property type="term" value="P:negative regulation of DNA-templated transcription"/>
    <property type="evidence" value="ECO:0007669"/>
    <property type="project" value="TreeGrafter"/>
</dbReference>
<evidence type="ECO:0000256" key="1">
    <source>
        <dbReference type="ARBA" id="ARBA00004123"/>
    </source>
</evidence>
<dbReference type="PANTHER" id="PTHR31413:SF12">
    <property type="entry name" value="AFP HOMOLOG 2"/>
    <property type="match status" value="1"/>
</dbReference>
<protein>
    <recommendedName>
        <fullName evidence="4">Ninja-family protein</fullName>
    </recommendedName>
    <alternativeName>
        <fullName evidence="4">ABI-binding protein</fullName>
    </alternativeName>
</protein>
<proteinExistence type="inferred from homology"/>
<feature type="compositionally biased region" description="Polar residues" evidence="5">
    <location>
        <begin position="125"/>
        <end position="140"/>
    </location>
</feature>
<dbReference type="Proteomes" id="UP001443914">
    <property type="component" value="Unassembled WGS sequence"/>
</dbReference>
<evidence type="ECO:0000256" key="4">
    <source>
        <dbReference type="RuleBase" id="RU369029"/>
    </source>
</evidence>
<keyword evidence="3 4" id="KW-0539">Nucleus</keyword>
<gene>
    <name evidence="7" type="ORF">RND81_06G161400</name>
</gene>
<comment type="function">
    <text evidence="4">Acts as a negative regulator of abscisic acid (ABA) response.</text>
</comment>
<feature type="compositionally biased region" description="Polar residues" evidence="5">
    <location>
        <begin position="168"/>
        <end position="180"/>
    </location>
</feature>
<name>A0AAW1KDW5_SAPOF</name>
<accession>A0AAW1KDW5</accession>
<keyword evidence="8" id="KW-1185">Reference proteome</keyword>
<dbReference type="EMBL" id="JBDFQZ010000006">
    <property type="protein sequence ID" value="KAK9715381.1"/>
    <property type="molecule type" value="Genomic_DNA"/>
</dbReference>
<comment type="similarity">
    <text evidence="2 4">Belongs to the Ninja family.</text>
</comment>
<dbReference type="InterPro" id="IPR032308">
    <property type="entry name" value="TDBD"/>
</dbReference>
<feature type="region of interest" description="Disordered" evidence="5">
    <location>
        <begin position="55"/>
        <end position="180"/>
    </location>
</feature>
<dbReference type="EMBL" id="JBDFQZ010000006">
    <property type="protein sequence ID" value="KAK9715384.1"/>
    <property type="molecule type" value="Genomic_DNA"/>
</dbReference>
<feature type="compositionally biased region" description="Acidic residues" evidence="5">
    <location>
        <begin position="141"/>
        <end position="152"/>
    </location>
</feature>